<organism evidence="6 7">
    <name type="scientific">Catenaria anguillulae PL171</name>
    <dbReference type="NCBI Taxonomy" id="765915"/>
    <lineage>
        <taxon>Eukaryota</taxon>
        <taxon>Fungi</taxon>
        <taxon>Fungi incertae sedis</taxon>
        <taxon>Blastocladiomycota</taxon>
        <taxon>Blastocladiomycetes</taxon>
        <taxon>Blastocladiales</taxon>
        <taxon>Catenariaceae</taxon>
        <taxon>Catenaria</taxon>
    </lineage>
</organism>
<dbReference type="Pfam" id="PF00176">
    <property type="entry name" value="SNF2-rel_dom"/>
    <property type="match status" value="1"/>
</dbReference>
<dbReference type="Pfam" id="PF00271">
    <property type="entry name" value="Helicase_C"/>
    <property type="match status" value="1"/>
</dbReference>
<dbReference type="InterPro" id="IPR014001">
    <property type="entry name" value="Helicase_ATP-bd"/>
</dbReference>
<evidence type="ECO:0000313" key="6">
    <source>
        <dbReference type="EMBL" id="ORZ31711.1"/>
    </source>
</evidence>
<evidence type="ECO:0000259" key="5">
    <source>
        <dbReference type="PROSITE" id="PS51194"/>
    </source>
</evidence>
<dbReference type="PROSITE" id="PS51194">
    <property type="entry name" value="HELICASE_CTER"/>
    <property type="match status" value="1"/>
</dbReference>
<sequence length="602" mass="66068">MHNPSTPNAFVLPRPPISLLDEDAPPVVDVVVDPILAGKLRPHQREGVRFMYECVMGYKTEQQSGQTVHGSILADDPGLGKTLMAITLIWTLLHQHPHGRSRAIGRALVVCPASLVANWAKEIKKWLGDERLATFPVTASTDINHFLSGKASRVMIVGYERLRMLQSIVAQCNFGLVVCDEGHRLKNATAKTSEALGLISTKRRVVLSGTPLQNDLMEYFAMVDYVNPGMLGTAAEFRAVYESPIVAGRQPTATRAERELAMQRARALSSVCDLFVIRRLADVNREYLPPKSEMIVFCRPTSEQARAYESVIEEVAKAVERGDTQALPWIAKLKKVCNWMQPPVAADANADGRLQSSGECSAKYHFISVLLEVVLAETQEKVVLVSNSTSTLDELQALCESLEVNWVRLDGSTSVEKRQDLVNAFNQPTHPSRVFLLSAKAGGVGLNLVGASRLVLTDIDWNPAICQQSKARVWRDGQLRPVHIYRLLVIGSLEENMAQRQINKLSLSTHIVDGAMAEAGDTFSAEDMAHLFALNKDTDCALHDALACTCSMDGSEVLEHGWRHIAPERDTGVVSPGMFKDGVTRAVVKRVGASIGFVFSDA</sequence>
<keyword evidence="3" id="KW-0067">ATP-binding</keyword>
<name>A0A1Y2HCR5_9FUNG</name>
<protein>
    <submittedName>
        <fullName evidence="6">SNF2 family N-terminal domain-domain-containing protein</fullName>
    </submittedName>
</protein>
<evidence type="ECO:0000256" key="1">
    <source>
        <dbReference type="ARBA" id="ARBA00022741"/>
    </source>
</evidence>
<dbReference type="SMART" id="SM00487">
    <property type="entry name" value="DEXDc"/>
    <property type="match status" value="1"/>
</dbReference>
<dbReference type="GO" id="GO:0005524">
    <property type="term" value="F:ATP binding"/>
    <property type="evidence" value="ECO:0007669"/>
    <property type="project" value="InterPro"/>
</dbReference>
<accession>A0A1Y2HCR5</accession>
<dbReference type="CDD" id="cd18004">
    <property type="entry name" value="DEXHc_RAD54"/>
    <property type="match status" value="1"/>
</dbReference>
<dbReference type="GO" id="GO:0007131">
    <property type="term" value="P:reciprocal meiotic recombination"/>
    <property type="evidence" value="ECO:0007669"/>
    <property type="project" value="TreeGrafter"/>
</dbReference>
<feature type="domain" description="Helicase C-terminal" evidence="5">
    <location>
        <begin position="370"/>
        <end position="520"/>
    </location>
</feature>
<dbReference type="FunFam" id="3.40.50.10810:FF:000020">
    <property type="entry name" value="DNA repair and recombination protein RAD54B"/>
    <property type="match status" value="1"/>
</dbReference>
<dbReference type="InterPro" id="IPR050496">
    <property type="entry name" value="SNF2_RAD54_helicase_repair"/>
</dbReference>
<dbReference type="PANTHER" id="PTHR45629">
    <property type="entry name" value="SNF2/RAD54 FAMILY MEMBER"/>
    <property type="match status" value="1"/>
</dbReference>
<dbReference type="Gene3D" id="1.20.120.850">
    <property type="entry name" value="SWI2/SNF2 ATPases, N-terminal domain"/>
    <property type="match status" value="1"/>
</dbReference>
<keyword evidence="2" id="KW-0378">Hydrolase</keyword>
<dbReference type="CDD" id="cd18793">
    <property type="entry name" value="SF2_C_SNF"/>
    <property type="match status" value="1"/>
</dbReference>
<dbReference type="OrthoDB" id="413460at2759"/>
<dbReference type="GO" id="GO:0016787">
    <property type="term" value="F:hydrolase activity"/>
    <property type="evidence" value="ECO:0007669"/>
    <property type="project" value="UniProtKB-KW"/>
</dbReference>
<dbReference type="Proteomes" id="UP000193411">
    <property type="component" value="Unassembled WGS sequence"/>
</dbReference>
<feature type="domain" description="Helicase ATP-binding" evidence="4">
    <location>
        <begin position="62"/>
        <end position="229"/>
    </location>
</feature>
<dbReference type="InterPro" id="IPR000330">
    <property type="entry name" value="SNF2_N"/>
</dbReference>
<dbReference type="SUPFAM" id="SSF52540">
    <property type="entry name" value="P-loop containing nucleoside triphosphate hydrolases"/>
    <property type="match status" value="2"/>
</dbReference>
<reference evidence="6 7" key="1">
    <citation type="submission" date="2016-07" db="EMBL/GenBank/DDBJ databases">
        <title>Pervasive Adenine N6-methylation of Active Genes in Fungi.</title>
        <authorList>
            <consortium name="DOE Joint Genome Institute"/>
            <person name="Mondo S.J."/>
            <person name="Dannebaum R.O."/>
            <person name="Kuo R.C."/>
            <person name="Labutti K."/>
            <person name="Haridas S."/>
            <person name="Kuo A."/>
            <person name="Salamov A."/>
            <person name="Ahrendt S.R."/>
            <person name="Lipzen A."/>
            <person name="Sullivan W."/>
            <person name="Andreopoulos W.B."/>
            <person name="Clum A."/>
            <person name="Lindquist E."/>
            <person name="Daum C."/>
            <person name="Ramamoorthy G.K."/>
            <person name="Gryganskyi A."/>
            <person name="Culley D."/>
            <person name="Magnuson J.K."/>
            <person name="James T.Y."/>
            <person name="O'Malley M.A."/>
            <person name="Stajich J.E."/>
            <person name="Spatafora J.W."/>
            <person name="Visel A."/>
            <person name="Grigoriev I.V."/>
        </authorList>
    </citation>
    <scope>NUCLEOTIDE SEQUENCE [LARGE SCALE GENOMIC DNA]</scope>
    <source>
        <strain evidence="6 7">PL171</strain>
    </source>
</reference>
<dbReference type="GO" id="GO:0005634">
    <property type="term" value="C:nucleus"/>
    <property type="evidence" value="ECO:0007669"/>
    <property type="project" value="TreeGrafter"/>
</dbReference>
<dbReference type="SMART" id="SM00490">
    <property type="entry name" value="HELICc"/>
    <property type="match status" value="1"/>
</dbReference>
<dbReference type="PROSITE" id="PS51192">
    <property type="entry name" value="HELICASE_ATP_BIND_1"/>
    <property type="match status" value="1"/>
</dbReference>
<comment type="caution">
    <text evidence="6">The sequence shown here is derived from an EMBL/GenBank/DDBJ whole genome shotgun (WGS) entry which is preliminary data.</text>
</comment>
<keyword evidence="7" id="KW-1185">Reference proteome</keyword>
<dbReference type="Gene3D" id="3.40.50.300">
    <property type="entry name" value="P-loop containing nucleotide triphosphate hydrolases"/>
    <property type="match status" value="1"/>
</dbReference>
<dbReference type="GO" id="GO:0015616">
    <property type="term" value="F:DNA translocase activity"/>
    <property type="evidence" value="ECO:0007669"/>
    <property type="project" value="TreeGrafter"/>
</dbReference>
<dbReference type="STRING" id="765915.A0A1Y2HCR5"/>
<gene>
    <name evidence="6" type="ORF">BCR44DRAFT_387628</name>
</gene>
<dbReference type="InterPro" id="IPR001650">
    <property type="entry name" value="Helicase_C-like"/>
</dbReference>
<dbReference type="InterPro" id="IPR027417">
    <property type="entry name" value="P-loop_NTPase"/>
</dbReference>
<dbReference type="Gene3D" id="3.40.50.10810">
    <property type="entry name" value="Tandem AAA-ATPase domain"/>
    <property type="match status" value="1"/>
</dbReference>
<proteinExistence type="predicted"/>
<dbReference type="EMBL" id="MCFL01000056">
    <property type="protein sequence ID" value="ORZ31711.1"/>
    <property type="molecule type" value="Genomic_DNA"/>
</dbReference>
<dbReference type="InterPro" id="IPR049730">
    <property type="entry name" value="SNF2/RAD54-like_C"/>
</dbReference>
<evidence type="ECO:0000259" key="4">
    <source>
        <dbReference type="PROSITE" id="PS51192"/>
    </source>
</evidence>
<keyword evidence="1" id="KW-0547">Nucleotide-binding</keyword>
<dbReference type="InterPro" id="IPR038718">
    <property type="entry name" value="SNF2-like_sf"/>
</dbReference>
<evidence type="ECO:0000313" key="7">
    <source>
        <dbReference type="Proteomes" id="UP000193411"/>
    </source>
</evidence>
<dbReference type="AlphaFoldDB" id="A0A1Y2HCR5"/>
<evidence type="ECO:0000256" key="2">
    <source>
        <dbReference type="ARBA" id="ARBA00022801"/>
    </source>
</evidence>
<dbReference type="PANTHER" id="PTHR45629:SF7">
    <property type="entry name" value="DNA EXCISION REPAIR PROTEIN ERCC-6-RELATED"/>
    <property type="match status" value="1"/>
</dbReference>
<dbReference type="GO" id="GO:0000724">
    <property type="term" value="P:double-strand break repair via homologous recombination"/>
    <property type="evidence" value="ECO:0007669"/>
    <property type="project" value="TreeGrafter"/>
</dbReference>
<evidence type="ECO:0000256" key="3">
    <source>
        <dbReference type="ARBA" id="ARBA00022840"/>
    </source>
</evidence>